<dbReference type="STRING" id="1314674.A0A0D7BHV6"/>
<evidence type="ECO:0000313" key="2">
    <source>
        <dbReference type="EMBL" id="KIY69206.1"/>
    </source>
</evidence>
<accession>A0A0D7BHV6</accession>
<dbReference type="EMBL" id="KN880488">
    <property type="protein sequence ID" value="KIY69206.1"/>
    <property type="molecule type" value="Genomic_DNA"/>
</dbReference>
<evidence type="ECO:0000256" key="1">
    <source>
        <dbReference type="SAM" id="Phobius"/>
    </source>
</evidence>
<keyword evidence="3" id="KW-1185">Reference proteome</keyword>
<protein>
    <submittedName>
        <fullName evidence="2">Uncharacterized protein</fullName>
    </submittedName>
</protein>
<sequence>MADSPPSYVSSDPWGDVDYGAVHAARRHAREHDESAPLIPGHPKSGRPTKTVCFLFATILAAFLTAVIAIPVHISSDHNTAASIDRRHRVELRRLNATHGAELYNLTEQYEHQIHWRQVQMDQMVAAHDRELEEVREAYEQRLRDGDMKMERVVAAHERQLKEVRSAYEQRLRDGDMKMDRLVAVHERQLKEVRSAYEQQLEAKDRWVENQKHLLFARESAVHDAETRIGNDAERRKKANLYWEQPPKRGRVCTGWKTLPYVAELYNVPQDVDGVAWCQGTALHMPGMEDIDKPEWCEQTENGKIVAHWTHRESANCHTLWGRQKDQGCQAGSPGYRLVEMQLLNHHQPYDSWLEMCETTPWGDHGRTPDVCEHRGNGGIWGKWVVHDMKCEKVTANEELDKSFML</sequence>
<keyword evidence="1" id="KW-1133">Transmembrane helix</keyword>
<reference evidence="2 3" key="1">
    <citation type="journal article" date="2015" name="Fungal Genet. Biol.">
        <title>Evolution of novel wood decay mechanisms in Agaricales revealed by the genome sequences of Fistulina hepatica and Cylindrobasidium torrendii.</title>
        <authorList>
            <person name="Floudas D."/>
            <person name="Held B.W."/>
            <person name="Riley R."/>
            <person name="Nagy L.G."/>
            <person name="Koehler G."/>
            <person name="Ransdell A.S."/>
            <person name="Younus H."/>
            <person name="Chow J."/>
            <person name="Chiniquy J."/>
            <person name="Lipzen A."/>
            <person name="Tritt A."/>
            <person name="Sun H."/>
            <person name="Haridas S."/>
            <person name="LaButti K."/>
            <person name="Ohm R.A."/>
            <person name="Kues U."/>
            <person name="Blanchette R.A."/>
            <person name="Grigoriev I.V."/>
            <person name="Minto R.E."/>
            <person name="Hibbett D.S."/>
        </authorList>
    </citation>
    <scope>NUCLEOTIDE SEQUENCE [LARGE SCALE GENOMIC DNA]</scope>
    <source>
        <strain evidence="2 3">FP15055 ss-10</strain>
    </source>
</reference>
<dbReference type="OrthoDB" id="3153758at2759"/>
<dbReference type="AlphaFoldDB" id="A0A0D7BHV6"/>
<keyword evidence="1" id="KW-0472">Membrane</keyword>
<feature type="transmembrane region" description="Helical" evidence="1">
    <location>
        <begin position="52"/>
        <end position="74"/>
    </location>
</feature>
<proteinExistence type="predicted"/>
<gene>
    <name evidence="2" type="ORF">CYLTODRAFT_489108</name>
</gene>
<organism evidence="2 3">
    <name type="scientific">Cylindrobasidium torrendii FP15055 ss-10</name>
    <dbReference type="NCBI Taxonomy" id="1314674"/>
    <lineage>
        <taxon>Eukaryota</taxon>
        <taxon>Fungi</taxon>
        <taxon>Dikarya</taxon>
        <taxon>Basidiomycota</taxon>
        <taxon>Agaricomycotina</taxon>
        <taxon>Agaricomycetes</taxon>
        <taxon>Agaricomycetidae</taxon>
        <taxon>Agaricales</taxon>
        <taxon>Marasmiineae</taxon>
        <taxon>Physalacriaceae</taxon>
        <taxon>Cylindrobasidium</taxon>
    </lineage>
</organism>
<dbReference type="Proteomes" id="UP000054007">
    <property type="component" value="Unassembled WGS sequence"/>
</dbReference>
<keyword evidence="1" id="KW-0812">Transmembrane</keyword>
<evidence type="ECO:0000313" key="3">
    <source>
        <dbReference type="Proteomes" id="UP000054007"/>
    </source>
</evidence>
<name>A0A0D7BHV6_9AGAR</name>